<gene>
    <name evidence="1" type="ORF">Xedl_02239</name>
</gene>
<dbReference type="OrthoDB" id="8611678at2"/>
<comment type="caution">
    <text evidence="1">The sequence shown here is derived from an EMBL/GenBank/DDBJ whole genome shotgun (WGS) entry which is preliminary data.</text>
</comment>
<evidence type="ECO:0000313" key="2">
    <source>
        <dbReference type="Proteomes" id="UP000186268"/>
    </source>
</evidence>
<proteinExistence type="predicted"/>
<name>A0A1Q5TQT2_9GAMM</name>
<protein>
    <submittedName>
        <fullName evidence="1">Uncharacterized protein</fullName>
    </submittedName>
</protein>
<dbReference type="EMBL" id="MKGQ01000014">
    <property type="protein sequence ID" value="OKP02588.1"/>
    <property type="molecule type" value="Genomic_DNA"/>
</dbReference>
<dbReference type="RefSeq" id="WP_074023757.1">
    <property type="nucleotide sequence ID" value="NZ_CAWNAG010000046.1"/>
</dbReference>
<accession>A0A1Q5TQT2</accession>
<dbReference type="STRING" id="1873482.Xedl_02239"/>
<organism evidence="1 2">
    <name type="scientific">Xenorhabdus eapokensis</name>
    <dbReference type="NCBI Taxonomy" id="1873482"/>
    <lineage>
        <taxon>Bacteria</taxon>
        <taxon>Pseudomonadati</taxon>
        <taxon>Pseudomonadota</taxon>
        <taxon>Gammaproteobacteria</taxon>
        <taxon>Enterobacterales</taxon>
        <taxon>Morganellaceae</taxon>
        <taxon>Xenorhabdus</taxon>
    </lineage>
</organism>
<dbReference type="AlphaFoldDB" id="A0A1Q5TQT2"/>
<reference evidence="1 2" key="1">
    <citation type="submission" date="2016-09" db="EMBL/GenBank/DDBJ databases">
        <title>Xenorhabdus thuongxuanensis sp. nov. and Xenorhabdus eapokensis sp. nov., isolated from Steinernema species.</title>
        <authorList>
            <person name="Kaempfer P."/>
            <person name="Tobias N.J."/>
            <person name="Phan Ke L."/>
            <person name="Bode H.B."/>
            <person name="Glaeser S.P."/>
        </authorList>
    </citation>
    <scope>NUCLEOTIDE SEQUENCE [LARGE SCALE GENOMIC DNA]</scope>
    <source>
        <strain evidence="1 2">DL20</strain>
    </source>
</reference>
<evidence type="ECO:0000313" key="1">
    <source>
        <dbReference type="EMBL" id="OKP02588.1"/>
    </source>
</evidence>
<sequence>MPKHIHADLIMEYAKLAQVTDKPWEYFEVLNDNADGWSSFAGEFYFNVARKYRLKPRAIKIGDIEVPEPVRYTPSRGTEYFVPITTRGTLCGGCVWFGDEFDLMMLKTGQIHLDKESAELHAKALISLTQK</sequence>
<dbReference type="Proteomes" id="UP000186268">
    <property type="component" value="Unassembled WGS sequence"/>
</dbReference>
<keyword evidence="2" id="KW-1185">Reference proteome</keyword>